<name>A0A830CPL2_9LAMI</name>
<evidence type="ECO:0000256" key="3">
    <source>
        <dbReference type="ARBA" id="ARBA00022670"/>
    </source>
</evidence>
<feature type="domain" description="USP" evidence="8">
    <location>
        <begin position="164"/>
        <end position="539"/>
    </location>
</feature>
<comment type="caution">
    <text evidence="9">The sequence shown here is derived from an EMBL/GenBank/DDBJ whole genome shotgun (WGS) entry which is preliminary data.</text>
</comment>
<evidence type="ECO:0000256" key="5">
    <source>
        <dbReference type="ARBA" id="ARBA00022801"/>
    </source>
</evidence>
<dbReference type="GO" id="GO:0006508">
    <property type="term" value="P:proteolysis"/>
    <property type="evidence" value="ECO:0007669"/>
    <property type="project" value="UniProtKB-KW"/>
</dbReference>
<evidence type="ECO:0000256" key="2">
    <source>
        <dbReference type="ARBA" id="ARBA00009085"/>
    </source>
</evidence>
<keyword evidence="6 7" id="KW-0788">Thiol protease</keyword>
<dbReference type="PROSITE" id="PS50235">
    <property type="entry name" value="USP_3"/>
    <property type="match status" value="1"/>
</dbReference>
<evidence type="ECO:0000313" key="10">
    <source>
        <dbReference type="Proteomes" id="UP000653305"/>
    </source>
</evidence>
<dbReference type="Pfam" id="PF00443">
    <property type="entry name" value="UCH"/>
    <property type="match status" value="1"/>
</dbReference>
<dbReference type="InterPro" id="IPR038765">
    <property type="entry name" value="Papain-like_cys_pep_sf"/>
</dbReference>
<evidence type="ECO:0000259" key="8">
    <source>
        <dbReference type="PROSITE" id="PS50235"/>
    </source>
</evidence>
<keyword evidence="4 7" id="KW-0833">Ubl conjugation pathway</keyword>
<comment type="catalytic activity">
    <reaction evidence="1 7">
        <text>Thiol-dependent hydrolysis of ester, thioester, amide, peptide and isopeptide bonds formed by the C-terminal Gly of ubiquitin (a 76-residue protein attached to proteins as an intracellular targeting signal).</text>
        <dbReference type="EC" id="3.4.19.12"/>
    </reaction>
</comment>
<protein>
    <recommendedName>
        <fullName evidence="7">Ubiquitin carboxyl-terminal hydrolase</fullName>
        <ecNumber evidence="7">3.4.19.12</ecNumber>
    </recommendedName>
</protein>
<dbReference type="AlphaFoldDB" id="A0A830CPL2"/>
<dbReference type="GO" id="GO:0016579">
    <property type="term" value="P:protein deubiquitination"/>
    <property type="evidence" value="ECO:0007669"/>
    <property type="project" value="InterPro"/>
</dbReference>
<comment type="function">
    <text evidence="7">Recognizes and hydrolyzes the peptide bond at the C-terminal Gly of ubiquitin. Involved in the processing of poly-ubiquitin precursors as well as that of ubiquitinated proteins.</text>
</comment>
<dbReference type="PROSITE" id="PS00973">
    <property type="entry name" value="USP_2"/>
    <property type="match status" value="1"/>
</dbReference>
<dbReference type="CDD" id="cd02257">
    <property type="entry name" value="Peptidase_C19"/>
    <property type="match status" value="1"/>
</dbReference>
<accession>A0A830CPL2</accession>
<reference evidence="9" key="1">
    <citation type="submission" date="2020-07" db="EMBL/GenBank/DDBJ databases">
        <title>Ethylene signaling mediates host invasion by parasitic plants.</title>
        <authorList>
            <person name="Yoshida S."/>
        </authorList>
    </citation>
    <scope>NUCLEOTIDE SEQUENCE</scope>
    <source>
        <strain evidence="9">Okayama</strain>
    </source>
</reference>
<dbReference type="InterPro" id="IPR018200">
    <property type="entry name" value="USP_CS"/>
</dbReference>
<evidence type="ECO:0000256" key="6">
    <source>
        <dbReference type="ARBA" id="ARBA00022807"/>
    </source>
</evidence>
<keyword evidence="10" id="KW-1185">Reference proteome</keyword>
<evidence type="ECO:0000256" key="4">
    <source>
        <dbReference type="ARBA" id="ARBA00022786"/>
    </source>
</evidence>
<dbReference type="Gene3D" id="3.90.70.10">
    <property type="entry name" value="Cysteine proteinases"/>
    <property type="match status" value="1"/>
</dbReference>
<dbReference type="PANTHER" id="PTHR24006:SF687">
    <property type="entry name" value="UBIQUITIN CARBOXYL-TERMINAL HYDROLASE 10"/>
    <property type="match status" value="1"/>
</dbReference>
<keyword evidence="3 7" id="KW-0645">Protease</keyword>
<dbReference type="SUPFAM" id="SSF54001">
    <property type="entry name" value="Cysteine proteinases"/>
    <property type="match status" value="1"/>
</dbReference>
<evidence type="ECO:0000256" key="1">
    <source>
        <dbReference type="ARBA" id="ARBA00000707"/>
    </source>
</evidence>
<dbReference type="GO" id="GO:0004843">
    <property type="term" value="F:cysteine-type deubiquitinase activity"/>
    <property type="evidence" value="ECO:0007669"/>
    <property type="project" value="UniProtKB-UniRule"/>
</dbReference>
<dbReference type="InterPro" id="IPR001394">
    <property type="entry name" value="Peptidase_C19_UCH"/>
</dbReference>
<dbReference type="PROSITE" id="PS00972">
    <property type="entry name" value="USP_1"/>
    <property type="match status" value="1"/>
</dbReference>
<dbReference type="InterPro" id="IPR028889">
    <property type="entry name" value="USP"/>
</dbReference>
<evidence type="ECO:0000313" key="9">
    <source>
        <dbReference type="EMBL" id="GFQ01227.1"/>
    </source>
</evidence>
<sequence length="551" mass="61233">MGTIVVTFGSFTEEEIRSMQCKPLKNEVEITFGSFDSETLRSVGIINNRVTSDLYSPTRCEQSTPASTENIFELSKNTSELGVAFLEENSGAKELNPSHIDRSVSVNYDNAHNFSKESTLEQQSGIHSVSELSSPLKDAVLESKKSIFKESNGPNVVLRNFLPRGLVNFGNLCFLNATLQALLSCSPFFELLNELRNRDIPEVGYPTLRAFVEFISDFNIFAEATCKGNEKTVLETGRPLRPIMFDSILKSFTPDIPDNLSGRPRQEDAQEFLSFLMHQMHDELLKLEAQVSNGNVKTASLVSSTDDESEDDDWETVGPKNKTAITRTQSFAPSKLSAIFGGQLKSVVNVKARGNKASATIQPFLLLHLNICPESVCTIEDALRLFSAPETLEGYRTSASGKAEVVTASKSVKILELSEIMILHLMRFSYGSQGSTKLHKSVHFPLELVVGRELLATPYSEKWPNIFATFSVYLPNAYSILGRKYELVATITHHGRDPSKGHYTADARHPNGKWLRYDDASVTLIPETKSSYVPASFRRLRSEYTEIALAV</sequence>
<comment type="similarity">
    <text evidence="2 7">Belongs to the peptidase C19 family.</text>
</comment>
<dbReference type="OrthoDB" id="429671at2759"/>
<dbReference type="EC" id="3.4.19.12" evidence="7"/>
<dbReference type="InterPro" id="IPR050164">
    <property type="entry name" value="Peptidase_C19"/>
</dbReference>
<evidence type="ECO:0000256" key="7">
    <source>
        <dbReference type="RuleBase" id="RU366025"/>
    </source>
</evidence>
<dbReference type="GO" id="GO:0005634">
    <property type="term" value="C:nucleus"/>
    <property type="evidence" value="ECO:0007669"/>
    <property type="project" value="TreeGrafter"/>
</dbReference>
<dbReference type="EMBL" id="BMAC01000666">
    <property type="protein sequence ID" value="GFQ01227.1"/>
    <property type="molecule type" value="Genomic_DNA"/>
</dbReference>
<gene>
    <name evidence="9" type="ORF">PHJA_002266600</name>
</gene>
<dbReference type="GO" id="GO:0005829">
    <property type="term" value="C:cytosol"/>
    <property type="evidence" value="ECO:0007669"/>
    <property type="project" value="TreeGrafter"/>
</dbReference>
<keyword evidence="5 7" id="KW-0378">Hydrolase</keyword>
<dbReference type="PANTHER" id="PTHR24006">
    <property type="entry name" value="UBIQUITIN CARBOXYL-TERMINAL HYDROLASE"/>
    <property type="match status" value="1"/>
</dbReference>
<proteinExistence type="inferred from homology"/>
<dbReference type="FunFam" id="3.90.70.10:FF:000108">
    <property type="entry name" value="Ubiquitin carboxyl-terminal hydrolase"/>
    <property type="match status" value="1"/>
</dbReference>
<dbReference type="Proteomes" id="UP000653305">
    <property type="component" value="Unassembled WGS sequence"/>
</dbReference>
<organism evidence="9 10">
    <name type="scientific">Phtheirospermum japonicum</name>
    <dbReference type="NCBI Taxonomy" id="374723"/>
    <lineage>
        <taxon>Eukaryota</taxon>
        <taxon>Viridiplantae</taxon>
        <taxon>Streptophyta</taxon>
        <taxon>Embryophyta</taxon>
        <taxon>Tracheophyta</taxon>
        <taxon>Spermatophyta</taxon>
        <taxon>Magnoliopsida</taxon>
        <taxon>eudicotyledons</taxon>
        <taxon>Gunneridae</taxon>
        <taxon>Pentapetalae</taxon>
        <taxon>asterids</taxon>
        <taxon>lamiids</taxon>
        <taxon>Lamiales</taxon>
        <taxon>Orobanchaceae</taxon>
        <taxon>Orobanchaceae incertae sedis</taxon>
        <taxon>Phtheirospermum</taxon>
    </lineage>
</organism>